<dbReference type="Pfam" id="PF11197">
    <property type="entry name" value="DUF2835"/>
    <property type="match status" value="1"/>
</dbReference>
<comment type="caution">
    <text evidence="1">The sequence shown here is derived from an EMBL/GenBank/DDBJ whole genome shotgun (WGS) entry which is preliminary data.</text>
</comment>
<evidence type="ECO:0000313" key="2">
    <source>
        <dbReference type="Proteomes" id="UP000623776"/>
    </source>
</evidence>
<sequence>MPSIDVMIHLTAAECLAHYEGQYDNVRARSVDGRWVIFPATALRRVVGRDGVNGVFRLFFTDQGKFHDIVPLAPHA</sequence>
<dbReference type="EMBL" id="BMXN01000004">
    <property type="protein sequence ID" value="GGW22233.1"/>
    <property type="molecule type" value="Genomic_DNA"/>
</dbReference>
<protein>
    <recommendedName>
        <fullName evidence="3">DUF2835 family protein</fullName>
    </recommendedName>
</protein>
<dbReference type="RefSeq" id="WP_039181469.1">
    <property type="nucleotide sequence ID" value="NZ_BMXN01000004.1"/>
</dbReference>
<accession>A0A8H9LZZ8</accession>
<proteinExistence type="predicted"/>
<dbReference type="Proteomes" id="UP000623776">
    <property type="component" value="Unassembled WGS sequence"/>
</dbReference>
<dbReference type="AlphaFoldDB" id="A0A8H9LZZ8"/>
<name>A0A8H9LZZ8_9GAMM</name>
<gene>
    <name evidence="1" type="ORF">GCM10007157_11100</name>
</gene>
<evidence type="ECO:0008006" key="3">
    <source>
        <dbReference type="Google" id="ProtNLM"/>
    </source>
</evidence>
<organism evidence="1 2">
    <name type="scientific">Vreelandella hamiltonii</name>
    <dbReference type="NCBI Taxonomy" id="502829"/>
    <lineage>
        <taxon>Bacteria</taxon>
        <taxon>Pseudomonadati</taxon>
        <taxon>Pseudomonadota</taxon>
        <taxon>Gammaproteobacteria</taxon>
        <taxon>Oceanospirillales</taxon>
        <taxon>Halomonadaceae</taxon>
        <taxon>Vreelandella</taxon>
    </lineage>
</organism>
<evidence type="ECO:0000313" key="1">
    <source>
        <dbReference type="EMBL" id="GGW22233.1"/>
    </source>
</evidence>
<keyword evidence="2" id="KW-1185">Reference proteome</keyword>
<reference evidence="2" key="1">
    <citation type="journal article" date="2019" name="Int. J. Syst. Evol. Microbiol.">
        <title>The Global Catalogue of Microorganisms (GCM) 10K type strain sequencing project: providing services to taxonomists for standard genome sequencing and annotation.</title>
        <authorList>
            <consortium name="The Broad Institute Genomics Platform"/>
            <consortium name="The Broad Institute Genome Sequencing Center for Infectious Disease"/>
            <person name="Wu L."/>
            <person name="Ma J."/>
        </authorList>
    </citation>
    <scope>NUCLEOTIDE SEQUENCE [LARGE SCALE GENOMIC DNA]</scope>
    <source>
        <strain evidence="2">KCTC 22154</strain>
    </source>
</reference>
<dbReference type="InterPro" id="IPR021363">
    <property type="entry name" value="DUF2835"/>
</dbReference>